<dbReference type="GO" id="GO:0030299">
    <property type="term" value="P:intestinal cholesterol absorption"/>
    <property type="evidence" value="ECO:0007669"/>
    <property type="project" value="TreeGrafter"/>
</dbReference>
<dbReference type="GO" id="GO:0015918">
    <property type="term" value="P:sterol transport"/>
    <property type="evidence" value="ECO:0007669"/>
    <property type="project" value="TreeGrafter"/>
</dbReference>
<dbReference type="GO" id="GO:0005886">
    <property type="term" value="C:plasma membrane"/>
    <property type="evidence" value="ECO:0007669"/>
    <property type="project" value="TreeGrafter"/>
</dbReference>
<dbReference type="OrthoDB" id="6510177at2759"/>
<evidence type="ECO:0000313" key="1">
    <source>
        <dbReference type="EMBL" id="KPM09647.1"/>
    </source>
</evidence>
<dbReference type="SUPFAM" id="SSF82866">
    <property type="entry name" value="Multidrug efflux transporter AcrB transmembrane domain"/>
    <property type="match status" value="2"/>
</dbReference>
<dbReference type="Proteomes" id="UP000616769">
    <property type="component" value="Unassembled WGS sequence"/>
</dbReference>
<dbReference type="Gene3D" id="1.20.1640.10">
    <property type="entry name" value="Multidrug efflux transporter AcrB transmembrane domain"/>
    <property type="match status" value="2"/>
</dbReference>
<reference evidence="1 2" key="1">
    <citation type="journal article" date="2015" name="Parasit. Vectors">
        <title>Draft genome of the scabies mite.</title>
        <authorList>
            <person name="Rider S.D.Jr."/>
            <person name="Morgan M.S."/>
            <person name="Arlian L.G."/>
        </authorList>
    </citation>
    <scope>NUCLEOTIDE SEQUENCE [LARGE SCALE GENOMIC DNA]</scope>
    <source>
        <strain evidence="1">Arlian Lab</strain>
    </source>
</reference>
<dbReference type="InterPro" id="IPR053958">
    <property type="entry name" value="HMGCR/SNAP/NPC1-like_SSD"/>
</dbReference>
<proteinExistence type="predicted"/>
<accession>A0A132AFE0</accession>
<comment type="caution">
    <text evidence="1">The sequence shown here is derived from an EMBL/GenBank/DDBJ whole genome shotgun (WGS) entry which is preliminary data.</text>
</comment>
<dbReference type="GO" id="GO:0042632">
    <property type="term" value="P:cholesterol homeostasis"/>
    <property type="evidence" value="ECO:0007669"/>
    <property type="project" value="TreeGrafter"/>
</dbReference>
<dbReference type="PANTHER" id="PTHR45727:SF2">
    <property type="entry name" value="NPC INTRACELLULAR CHOLESTEROL TRANSPORTER 1"/>
    <property type="match status" value="1"/>
</dbReference>
<gene>
    <name evidence="1" type="ORF">QR98_0081880</name>
</gene>
<dbReference type="PROSITE" id="PS50156">
    <property type="entry name" value="SSD"/>
    <property type="match status" value="1"/>
</dbReference>
<evidence type="ECO:0000313" key="2">
    <source>
        <dbReference type="Proteomes" id="UP000616769"/>
    </source>
</evidence>
<organism evidence="1 2">
    <name type="scientific">Sarcoptes scabiei</name>
    <name type="common">Itch mite</name>
    <name type="synonym">Acarus scabiei</name>
    <dbReference type="NCBI Taxonomy" id="52283"/>
    <lineage>
        <taxon>Eukaryota</taxon>
        <taxon>Metazoa</taxon>
        <taxon>Ecdysozoa</taxon>
        <taxon>Arthropoda</taxon>
        <taxon>Chelicerata</taxon>
        <taxon>Arachnida</taxon>
        <taxon>Acari</taxon>
        <taxon>Acariformes</taxon>
        <taxon>Sarcoptiformes</taxon>
        <taxon>Astigmata</taxon>
        <taxon>Psoroptidia</taxon>
        <taxon>Sarcoptoidea</taxon>
        <taxon>Sarcoptidae</taxon>
        <taxon>Sarcoptinae</taxon>
        <taxon>Sarcoptes</taxon>
    </lineage>
</organism>
<dbReference type="VEuPathDB" id="VectorBase:SSCA002209"/>
<dbReference type="GO" id="GO:0015485">
    <property type="term" value="F:cholesterol binding"/>
    <property type="evidence" value="ECO:0007669"/>
    <property type="project" value="TreeGrafter"/>
</dbReference>
<dbReference type="PANTHER" id="PTHR45727">
    <property type="entry name" value="NPC INTRACELLULAR CHOLESTEROL TRANSPORTER 1"/>
    <property type="match status" value="1"/>
</dbReference>
<dbReference type="Pfam" id="PF12349">
    <property type="entry name" value="Sterol-sensing"/>
    <property type="match status" value="1"/>
</dbReference>
<dbReference type="EMBL" id="JXLN01013869">
    <property type="protein sequence ID" value="KPM09647.1"/>
    <property type="molecule type" value="Genomic_DNA"/>
</dbReference>
<sequence>MLGLTGILIVLLSVISSIGLLCFFGVRSTLIIVEVIPFLVLAVGVDNLFILVQHFERLKCELRELQSESDLSDNQTDYQEKLRHRMERLLYTVAPSILLATCAESSCFFLGALTPMPAVRIFAINAGLALLLAFLFQMLIFVPLLAIDAKRQDQNRWELLYFRKTKIFSSIEVNRSDRKSFLYIYFNKIYAPFLLRNSVRFVVSMIFLAWFFLSVTMIPKIQIGLEQKLTMPKDSYLLKFFDAQADKLKVGPPVYFVVKDPNNRLDYSMMQNIFCSQEGCSDYSVTNMLSLVAKKSNQSYLVRSTPTSWIDDYILWSQSEKCCRTFPNGSFCSSDVESDQCVKCSIACDEYSDDDWCKNSEHFHRIRPNNFYQPYLDYFVHDEPNPDCPKGGKASYLHAISRRNDKRSSIRSSYFMTYHNPLSKSNDFTWALKNARLIGDKITTKIKEQLSSRKSSETDSYDDIEIFPYSFFYVFYEQYLTIWRDSALHISFALLSIWFVTFLFLSFQLITSLVVVLTIISIVIDLLGLMYIWNVPLNAISLVNLVMSVGISVEFCSHIARAIKMANYSCPKIRAHKGLADMGSSVLSGITMTKFFGIIILAFSPSVIFQVFYFRMYLGIIIIGALHGLILLPVLLSITGTNQ</sequence>
<protein>
    <submittedName>
        <fullName evidence="1">Niemann-pick C1-like protein</fullName>
    </submittedName>
</protein>
<dbReference type="AlphaFoldDB" id="A0A132AFE0"/>
<dbReference type="InterPro" id="IPR000731">
    <property type="entry name" value="SSD"/>
</dbReference>
<name>A0A132AFE0_SARSC</name>